<dbReference type="Proteomes" id="UP000293289">
    <property type="component" value="Unassembled WGS sequence"/>
</dbReference>
<proteinExistence type="predicted"/>
<dbReference type="EMBL" id="SGWY01000001">
    <property type="protein sequence ID" value="RZS68826.1"/>
    <property type="molecule type" value="Genomic_DNA"/>
</dbReference>
<evidence type="ECO:0000313" key="1">
    <source>
        <dbReference type="EMBL" id="RZS68826.1"/>
    </source>
</evidence>
<sequence>MGRLVRASLAAAVTWRPARPASSISCTVRATFIGSPKPVSASMIAGSSVMRAICLPRPATSVSVVSPMSGRPRSAESTAPEM</sequence>
<reference evidence="1 2" key="1">
    <citation type="submission" date="2019-02" db="EMBL/GenBank/DDBJ databases">
        <title>Genomic Encyclopedia of Type Strains, Phase IV (KMG-IV): sequencing the most valuable type-strain genomes for metagenomic binning, comparative biology and taxonomic classification.</title>
        <authorList>
            <person name="Goeker M."/>
        </authorList>
    </citation>
    <scope>NUCLEOTIDE SEQUENCE [LARGE SCALE GENOMIC DNA]</scope>
    <source>
        <strain evidence="1 2">DSM 43045</strain>
    </source>
</reference>
<evidence type="ECO:0000313" key="2">
    <source>
        <dbReference type="Proteomes" id="UP000293289"/>
    </source>
</evidence>
<comment type="caution">
    <text evidence="1">The sequence shown here is derived from an EMBL/GenBank/DDBJ whole genome shotgun (WGS) entry which is preliminary data.</text>
</comment>
<name>A0A4Q7MKL3_9MICO</name>
<organism evidence="1 2">
    <name type="scientific">Agromyces ramosus</name>
    <dbReference type="NCBI Taxonomy" id="33879"/>
    <lineage>
        <taxon>Bacteria</taxon>
        <taxon>Bacillati</taxon>
        <taxon>Actinomycetota</taxon>
        <taxon>Actinomycetes</taxon>
        <taxon>Micrococcales</taxon>
        <taxon>Microbacteriaceae</taxon>
        <taxon>Agromyces</taxon>
    </lineage>
</organism>
<accession>A0A4Q7MKL3</accession>
<protein>
    <submittedName>
        <fullName evidence="1">Uncharacterized protein</fullName>
    </submittedName>
</protein>
<gene>
    <name evidence="1" type="ORF">EV187_1264</name>
</gene>
<keyword evidence="2" id="KW-1185">Reference proteome</keyword>
<dbReference type="AlphaFoldDB" id="A0A4Q7MKL3"/>